<evidence type="ECO:0000256" key="1">
    <source>
        <dbReference type="ARBA" id="ARBA00004167"/>
    </source>
</evidence>
<keyword evidence="2 6" id="KW-0812">Transmembrane</keyword>
<dbReference type="OMA" id="FTFGMPK"/>
<evidence type="ECO:0000256" key="7">
    <source>
        <dbReference type="SAM" id="SignalP"/>
    </source>
</evidence>
<reference evidence="9 10" key="1">
    <citation type="journal article" date="2011" name="Cell">
        <title>Insight into structure and assembly of the nuclear pore complex by utilizing the genome of a eukaryotic thermophile.</title>
        <authorList>
            <person name="Amlacher S."/>
            <person name="Sarges P."/>
            <person name="Flemming D."/>
            <person name="van Noort V."/>
            <person name="Kunze R."/>
            <person name="Devos D.P."/>
            <person name="Arumugam M."/>
            <person name="Bork P."/>
            <person name="Hurt E."/>
        </authorList>
    </citation>
    <scope>NUCLEOTIDE SEQUENCE [LARGE SCALE GENOMIC DNA]</scope>
    <source>
        <strain evidence="10">DSM 1495 / CBS 144.50 / IMI 039719</strain>
    </source>
</reference>
<organism evidence="10">
    <name type="scientific">Chaetomium thermophilum (strain DSM 1495 / CBS 144.50 / IMI 039719)</name>
    <name type="common">Thermochaetoides thermophila</name>
    <dbReference type="NCBI Taxonomy" id="759272"/>
    <lineage>
        <taxon>Eukaryota</taxon>
        <taxon>Fungi</taxon>
        <taxon>Dikarya</taxon>
        <taxon>Ascomycota</taxon>
        <taxon>Pezizomycotina</taxon>
        <taxon>Sordariomycetes</taxon>
        <taxon>Sordariomycetidae</taxon>
        <taxon>Sordariales</taxon>
        <taxon>Chaetomiaceae</taxon>
        <taxon>Thermochaetoides</taxon>
    </lineage>
</organism>
<dbReference type="RefSeq" id="XP_006691387.1">
    <property type="nucleotide sequence ID" value="XM_006691324.1"/>
</dbReference>
<evidence type="ECO:0000256" key="3">
    <source>
        <dbReference type="ARBA" id="ARBA00022729"/>
    </source>
</evidence>
<evidence type="ECO:0000256" key="4">
    <source>
        <dbReference type="ARBA" id="ARBA00022989"/>
    </source>
</evidence>
<evidence type="ECO:0000256" key="5">
    <source>
        <dbReference type="ARBA" id="ARBA00023136"/>
    </source>
</evidence>
<comment type="subcellular location">
    <subcellularLocation>
        <location evidence="1">Membrane</location>
        <topology evidence="1">Single-pass membrane protein</topology>
    </subcellularLocation>
</comment>
<keyword evidence="4 6" id="KW-1133">Transmembrane helix</keyword>
<feature type="domain" description="ER membrane protein complex subunit 7 beta-sandwich" evidence="8">
    <location>
        <begin position="46"/>
        <end position="180"/>
    </location>
</feature>
<feature type="signal peptide" evidence="7">
    <location>
        <begin position="1"/>
        <end position="23"/>
    </location>
</feature>
<protein>
    <recommendedName>
        <fullName evidence="8">ER membrane protein complex subunit 7 beta-sandwich domain-containing protein</fullName>
    </recommendedName>
</protein>
<sequence length="256" mass="28067">MQLNLPSLLTLSLALLAPSPTTAKATSTTTTTKLTLRIPPSQPLPNPHTLPSSTRATLSTLGTILSAPLSSDNGFVFQNLSAGSYLAEVHCRTHGFVPMRVDVLAPADGDDKDSNGWEVKVWETFRGNEWGNTGERFNVEGDERGFVVDVKVTGQKGYYMERPKFLPMMLSIFKSPVVLLGLVSMLMFSGMPKLVENMDPEMRAEWEQRQKENPMNALMGAAQGENPMANFDMAAFLAGSSKKKQDNGKGDNKKKR</sequence>
<evidence type="ECO:0000256" key="6">
    <source>
        <dbReference type="SAM" id="Phobius"/>
    </source>
</evidence>
<feature type="transmembrane region" description="Helical" evidence="6">
    <location>
        <begin position="165"/>
        <end position="188"/>
    </location>
</feature>
<gene>
    <name evidence="9" type="ORF">CTHT_0008590</name>
</gene>
<dbReference type="InterPro" id="IPR019008">
    <property type="entry name" value="Beta_sandwich_EMC7"/>
</dbReference>
<dbReference type="InterPro" id="IPR039163">
    <property type="entry name" value="EMC7"/>
</dbReference>
<proteinExistence type="predicted"/>
<dbReference type="Proteomes" id="UP000008066">
    <property type="component" value="Unassembled WGS sequence"/>
</dbReference>
<evidence type="ECO:0000256" key="2">
    <source>
        <dbReference type="ARBA" id="ARBA00022692"/>
    </source>
</evidence>
<dbReference type="Pfam" id="PF09430">
    <property type="entry name" value="EMC7_beta-sandw"/>
    <property type="match status" value="1"/>
</dbReference>
<feature type="chain" id="PRO_5003408795" description="ER membrane protein complex subunit 7 beta-sandwich domain-containing protein" evidence="7">
    <location>
        <begin position="24"/>
        <end position="256"/>
    </location>
</feature>
<dbReference type="GeneID" id="18254897"/>
<keyword evidence="3 7" id="KW-0732">Signal</keyword>
<dbReference type="AlphaFoldDB" id="G0S035"/>
<evidence type="ECO:0000313" key="9">
    <source>
        <dbReference type="EMBL" id="EGS23196.1"/>
    </source>
</evidence>
<keyword evidence="10" id="KW-1185">Reference proteome</keyword>
<dbReference type="HOGENOM" id="CLU_073620_0_1_1"/>
<name>G0S035_CHATD</name>
<evidence type="ECO:0000313" key="10">
    <source>
        <dbReference type="Proteomes" id="UP000008066"/>
    </source>
</evidence>
<dbReference type="GO" id="GO:0072546">
    <property type="term" value="C:EMC complex"/>
    <property type="evidence" value="ECO:0007669"/>
    <property type="project" value="TreeGrafter"/>
</dbReference>
<dbReference type="KEGG" id="cthr:CTHT_0008590"/>
<dbReference type="STRING" id="759272.G0S035"/>
<dbReference type="eggNOG" id="KOG3306">
    <property type="taxonomic scope" value="Eukaryota"/>
</dbReference>
<dbReference type="OrthoDB" id="27095at2759"/>
<dbReference type="EMBL" id="GL988037">
    <property type="protein sequence ID" value="EGS23196.1"/>
    <property type="molecule type" value="Genomic_DNA"/>
</dbReference>
<evidence type="ECO:0000259" key="8">
    <source>
        <dbReference type="Pfam" id="PF09430"/>
    </source>
</evidence>
<accession>G0S035</accession>
<keyword evidence="5 6" id="KW-0472">Membrane</keyword>
<dbReference type="PANTHER" id="PTHR13605">
    <property type="entry name" value="ER MEMBRANE PROTEIN COMPLEX SUBUNIT 7"/>
    <property type="match status" value="1"/>
</dbReference>
<dbReference type="PANTHER" id="PTHR13605:SF4">
    <property type="entry name" value="ER MEMBRANE PROTEIN COMPLEX SUBUNIT 7"/>
    <property type="match status" value="1"/>
</dbReference>